<evidence type="ECO:0000256" key="2">
    <source>
        <dbReference type="ARBA" id="ARBA00022525"/>
    </source>
</evidence>
<dbReference type="InterPro" id="IPR012334">
    <property type="entry name" value="Pectin_lyas_fold"/>
</dbReference>
<protein>
    <recommendedName>
        <fullName evidence="9">Ig-like domain-containing protein</fullName>
    </recommendedName>
</protein>
<keyword evidence="8" id="KW-1185">Reference proteome</keyword>
<reference evidence="7 8" key="1">
    <citation type="submission" date="2019-04" db="EMBL/GenBank/DDBJ databases">
        <authorList>
            <person name="Van Vliet M D."/>
        </authorList>
    </citation>
    <scope>NUCLEOTIDE SEQUENCE [LARGE SCALE GENOMIC DNA]</scope>
    <source>
        <strain evidence="7 8">F21</strain>
    </source>
</reference>
<accession>A0A6C2US61</accession>
<dbReference type="InterPro" id="IPR003961">
    <property type="entry name" value="FN3_dom"/>
</dbReference>
<evidence type="ECO:0000259" key="5">
    <source>
        <dbReference type="PROSITE" id="PS50835"/>
    </source>
</evidence>
<sequence length="1195" mass="128993">MKLMSTMGSILLGSSVLSAQATDYYVSTTGTNDPSGGAMGAPFATISFAVTQMGAGDSCFIRGGRYHEEITVSNTDDLTFFAYNDETVILDGSAAITNNWTPHSGNIYKTTLTAAIWQLFADGEMMIPARWPNADPNIDFWEQWESDHWGEGRAPRNSVAPTNSNGVFYDKPHSDIDLAASGLNISNAIAVLNVGSFRTWTRVVDSHVPGSNMFTHAPVSSGGYKDKEHYYFVVGKLELLDAENEWFFDTATSNLYVWVPGGGNPAALEIKGKKTTYCFTATDCDDLLVSGIDFFAGTFNLDGCLRARVENGELTYPSCTRRMLRIIETPQTTQVNSDFAEVYNCTFAYTDGHGISVSGDDSTIENCYFHHIDYSCSELPSVMPALNISGDRVTFRHNTLHSFGASVGLLQGNVGTTEYNNFYNGGYKQHDGAMVQVLVAKQTDANIGWNWVHDWSRLGIRFDGSGGIGGRVHHSVGWGPNMNSTVFIGNHENNEIINNSGIYSSARPEIVVESAPYGDLPMPANTNTITRNNFARQIAGTTTDGSPVPGIYDHNWDGYDLGMDIRTQLRDPDNLDYRPIPGADIVDAGVVYPGVTDGYVGDAPDIGAYEYGASNFWIAGHKAAAASMPIPPEGTTDAKGSASLIWQPALDATSSEVYLGTDSNSVANATPASPEFKANVGNNIYDPLGLFAQPYYWRIDSVTPTGTVTGEVWSFTPASATVQAPGIVNTAAENVSTNSAILGGQITDGGTGSRVWIHWWSDGGATNVVDMGAQSYTFALPLSGLPSGTLHNYRCYAENSYGSSWAAPVETFTTISLAIPPEVINSPAENITTNSATIGGQITNGASDSEVSIHWWADGGATNIIGMGIQANSFSTNLLILSSDTLYNYRCQAANAHGTNWAPTVSSFMTDTVVDPSSKVAVVHIPVSDDSWVQVPVNDTVNHGAETIIKIRGTTRFGYLKFDTGDLDDALFDSARVFIRTTEYITNALMHSVSSNDWAEGTIVGINAPVRGPAIDTVEHRVADEWVEFDTTSWITNKGVWTVGMSSPITDALDWYSKESGSVPYLAVSYISDTADLNTNNIPDWWETDYFGHIVDNTDADLDGVDNFGEYVADTDPTNSNSVFAVSGSPTNTVEFALSFLTSTNRNYAVEMSENLVSNVWNTATNLVPGTGHTVDLPLPATEQESFYRVEVSIP</sequence>
<dbReference type="InterPro" id="IPR055372">
    <property type="entry name" value="CBM96"/>
</dbReference>
<dbReference type="Gene3D" id="2.160.20.10">
    <property type="entry name" value="Single-stranded right-handed beta-helix, Pectin lyase-like"/>
    <property type="match status" value="2"/>
</dbReference>
<dbReference type="PANTHER" id="PTHR40088">
    <property type="entry name" value="PECTATE LYASE (EUROFUNG)"/>
    <property type="match status" value="1"/>
</dbReference>
<feature type="signal peptide" evidence="4">
    <location>
        <begin position="1"/>
        <end position="21"/>
    </location>
</feature>
<dbReference type="Proteomes" id="UP000346198">
    <property type="component" value="Unassembled WGS sequence"/>
</dbReference>
<name>A0A6C2US61_9BACT</name>
<evidence type="ECO:0000256" key="4">
    <source>
        <dbReference type="SAM" id="SignalP"/>
    </source>
</evidence>
<dbReference type="GO" id="GO:0016837">
    <property type="term" value="F:carbon-oxygen lyase activity, acting on polysaccharides"/>
    <property type="evidence" value="ECO:0007669"/>
    <property type="project" value="TreeGrafter"/>
</dbReference>
<feature type="chain" id="PRO_5025417461" description="Ig-like domain-containing protein" evidence="4">
    <location>
        <begin position="22"/>
        <end position="1195"/>
    </location>
</feature>
<dbReference type="GO" id="GO:0005576">
    <property type="term" value="C:extracellular region"/>
    <property type="evidence" value="ECO:0007669"/>
    <property type="project" value="UniProtKB-SubCell"/>
</dbReference>
<dbReference type="InterPro" id="IPR011050">
    <property type="entry name" value="Pectin_lyase_fold/virulence"/>
</dbReference>
<dbReference type="EMBL" id="CAAHFH010000003">
    <property type="protein sequence ID" value="VGO23172.1"/>
    <property type="molecule type" value="Genomic_DNA"/>
</dbReference>
<evidence type="ECO:0000313" key="7">
    <source>
        <dbReference type="EMBL" id="VGO23172.1"/>
    </source>
</evidence>
<dbReference type="SUPFAM" id="SSF51126">
    <property type="entry name" value="Pectin lyase-like"/>
    <property type="match status" value="1"/>
</dbReference>
<evidence type="ECO:0000259" key="6">
    <source>
        <dbReference type="PROSITE" id="PS50853"/>
    </source>
</evidence>
<evidence type="ECO:0000313" key="8">
    <source>
        <dbReference type="Proteomes" id="UP000346198"/>
    </source>
</evidence>
<comment type="subcellular location">
    <subcellularLocation>
        <location evidence="1">Secreted</location>
    </subcellularLocation>
</comment>
<dbReference type="AlphaFoldDB" id="A0A6C2US61"/>
<keyword evidence="2" id="KW-0964">Secreted</keyword>
<feature type="domain" description="Ig-like" evidence="5">
    <location>
        <begin position="821"/>
        <end position="906"/>
    </location>
</feature>
<proteinExistence type="predicted"/>
<evidence type="ECO:0000256" key="1">
    <source>
        <dbReference type="ARBA" id="ARBA00004613"/>
    </source>
</evidence>
<organism evidence="7 8">
    <name type="scientific">Pontiella sulfatireligans</name>
    <dbReference type="NCBI Taxonomy" id="2750658"/>
    <lineage>
        <taxon>Bacteria</taxon>
        <taxon>Pseudomonadati</taxon>
        <taxon>Kiritimatiellota</taxon>
        <taxon>Kiritimatiellia</taxon>
        <taxon>Kiritimatiellales</taxon>
        <taxon>Pontiellaceae</taxon>
        <taxon>Pontiella</taxon>
    </lineage>
</organism>
<dbReference type="Pfam" id="PF24517">
    <property type="entry name" value="CBM96"/>
    <property type="match status" value="1"/>
</dbReference>
<dbReference type="PANTHER" id="PTHR40088:SF2">
    <property type="entry name" value="SECRETED SUGAR HYDROLASE"/>
    <property type="match status" value="1"/>
</dbReference>
<evidence type="ECO:0000256" key="3">
    <source>
        <dbReference type="ARBA" id="ARBA00022729"/>
    </source>
</evidence>
<gene>
    <name evidence="7" type="ORF">SCARR_05277</name>
</gene>
<evidence type="ECO:0008006" key="9">
    <source>
        <dbReference type="Google" id="ProtNLM"/>
    </source>
</evidence>
<dbReference type="PROSITE" id="PS50853">
    <property type="entry name" value="FN3"/>
    <property type="match status" value="1"/>
</dbReference>
<dbReference type="InterPro" id="IPR052052">
    <property type="entry name" value="Polysaccharide_Lyase_9"/>
</dbReference>
<feature type="domain" description="Fibronectin type-III" evidence="6">
    <location>
        <begin position="724"/>
        <end position="817"/>
    </location>
</feature>
<keyword evidence="3 4" id="KW-0732">Signal</keyword>
<dbReference type="InterPro" id="IPR007110">
    <property type="entry name" value="Ig-like_dom"/>
</dbReference>
<dbReference type="PROSITE" id="PS50835">
    <property type="entry name" value="IG_LIKE"/>
    <property type="match status" value="1"/>
</dbReference>